<comment type="caution">
    <text evidence="9">The sequence shown here is derived from an EMBL/GenBank/DDBJ whole genome shotgun (WGS) entry which is preliminary data.</text>
</comment>
<feature type="domain" description="CMP/dCMP-type deaminase" evidence="8">
    <location>
        <begin position="9"/>
        <end position="142"/>
    </location>
</feature>
<dbReference type="InterPro" id="IPR015517">
    <property type="entry name" value="dCMP_deaminase-rel"/>
</dbReference>
<dbReference type="GO" id="GO:0008270">
    <property type="term" value="F:zinc ion binding"/>
    <property type="evidence" value="ECO:0007669"/>
    <property type="project" value="InterPro"/>
</dbReference>
<organism evidence="9 10">
    <name type="scientific">Candidatus Aveggerthella stercoripullorum</name>
    <dbReference type="NCBI Taxonomy" id="2840688"/>
    <lineage>
        <taxon>Bacteria</taxon>
        <taxon>Bacillati</taxon>
        <taxon>Actinomycetota</taxon>
        <taxon>Coriobacteriia</taxon>
        <taxon>Eggerthellales</taxon>
        <taxon>Eggerthellaceae</taxon>
        <taxon>Eggerthellaceae incertae sedis</taxon>
        <taxon>Candidatus Aveggerthella</taxon>
    </lineage>
</organism>
<protein>
    <submittedName>
        <fullName evidence="9">Cytidine/deoxycytidylate deaminase family protein</fullName>
    </submittedName>
</protein>
<dbReference type="GO" id="GO:0005737">
    <property type="term" value="C:cytoplasm"/>
    <property type="evidence" value="ECO:0007669"/>
    <property type="project" value="TreeGrafter"/>
</dbReference>
<evidence type="ECO:0000256" key="6">
    <source>
        <dbReference type="PIRSR" id="PIRSR006019-1"/>
    </source>
</evidence>
<comment type="cofactor">
    <cofactor evidence="1 7">
        <name>Zn(2+)</name>
        <dbReference type="ChEBI" id="CHEBI:29105"/>
    </cofactor>
</comment>
<feature type="binding site" evidence="7">
    <location>
        <position position="82"/>
    </location>
    <ligand>
        <name>Zn(2+)</name>
        <dbReference type="ChEBI" id="CHEBI:29105"/>
        <note>catalytic</note>
    </ligand>
</feature>
<dbReference type="GO" id="GO:0006220">
    <property type="term" value="P:pyrimidine nucleotide metabolic process"/>
    <property type="evidence" value="ECO:0007669"/>
    <property type="project" value="InterPro"/>
</dbReference>
<evidence type="ECO:0000256" key="2">
    <source>
        <dbReference type="ARBA" id="ARBA00006576"/>
    </source>
</evidence>
<sequence length="165" mass="18100">MQLGVERPSWDEYFMTLANEVATRTTCLRRAVGAIIVKDRRILATGYNGVPTGLRHCAETGCLRQQLGVPSGQRHEICRGLHAEQNAIIQAARYGVDITGASIYITTQPCVVCAKMLINAGITEIVYQNPYPDELAMSLLEESGIALRVYQPEHAKTEGELGPEV</sequence>
<comment type="similarity">
    <text evidence="2">Belongs to the cytidine and deoxycytidylate deaminase family.</text>
</comment>
<dbReference type="CDD" id="cd01286">
    <property type="entry name" value="deoxycytidylate_deaminase"/>
    <property type="match status" value="1"/>
</dbReference>
<dbReference type="PROSITE" id="PS51747">
    <property type="entry name" value="CYT_DCMP_DEAMINASES_2"/>
    <property type="match status" value="1"/>
</dbReference>
<feature type="active site" description="Proton donor" evidence="6">
    <location>
        <position position="84"/>
    </location>
</feature>
<dbReference type="SUPFAM" id="SSF53927">
    <property type="entry name" value="Cytidine deaminase-like"/>
    <property type="match status" value="1"/>
</dbReference>
<keyword evidence="5 7" id="KW-0862">Zinc</keyword>
<dbReference type="PANTHER" id="PTHR11086">
    <property type="entry name" value="DEOXYCYTIDYLATE DEAMINASE-RELATED"/>
    <property type="match status" value="1"/>
</dbReference>
<accession>A0A9D0ZYV2</accession>
<feature type="binding site" evidence="7">
    <location>
        <position position="113"/>
    </location>
    <ligand>
        <name>Zn(2+)</name>
        <dbReference type="ChEBI" id="CHEBI:29105"/>
        <note>catalytic</note>
    </ligand>
</feature>
<reference evidence="9" key="1">
    <citation type="submission" date="2020-10" db="EMBL/GenBank/DDBJ databases">
        <authorList>
            <person name="Gilroy R."/>
        </authorList>
    </citation>
    <scope>NUCLEOTIDE SEQUENCE</scope>
    <source>
        <strain evidence="9">ChiGjej1B1-2707</strain>
    </source>
</reference>
<evidence type="ECO:0000256" key="1">
    <source>
        <dbReference type="ARBA" id="ARBA00001947"/>
    </source>
</evidence>
<dbReference type="PROSITE" id="PS00903">
    <property type="entry name" value="CYT_DCMP_DEAMINASES_1"/>
    <property type="match status" value="1"/>
</dbReference>
<dbReference type="AlphaFoldDB" id="A0A9D0ZYV2"/>
<dbReference type="InterPro" id="IPR016192">
    <property type="entry name" value="APOBEC/CMP_deaminase_Zn-bd"/>
</dbReference>
<reference evidence="9" key="2">
    <citation type="journal article" date="2021" name="PeerJ">
        <title>Extensive microbial diversity within the chicken gut microbiome revealed by metagenomics and culture.</title>
        <authorList>
            <person name="Gilroy R."/>
            <person name="Ravi A."/>
            <person name="Getino M."/>
            <person name="Pursley I."/>
            <person name="Horton D.L."/>
            <person name="Alikhan N.F."/>
            <person name="Baker D."/>
            <person name="Gharbi K."/>
            <person name="Hall N."/>
            <person name="Watson M."/>
            <person name="Adriaenssens E.M."/>
            <person name="Foster-Nyarko E."/>
            <person name="Jarju S."/>
            <person name="Secka A."/>
            <person name="Antonio M."/>
            <person name="Oren A."/>
            <person name="Chaudhuri R.R."/>
            <person name="La Ragione R."/>
            <person name="Hildebrand F."/>
            <person name="Pallen M.J."/>
        </authorList>
    </citation>
    <scope>NUCLEOTIDE SEQUENCE</scope>
    <source>
        <strain evidence="9">ChiGjej1B1-2707</strain>
    </source>
</reference>
<keyword evidence="3 7" id="KW-0479">Metal-binding</keyword>
<evidence type="ECO:0000256" key="7">
    <source>
        <dbReference type="PIRSR" id="PIRSR006019-2"/>
    </source>
</evidence>
<dbReference type="InterPro" id="IPR016473">
    <property type="entry name" value="dCMP_deaminase"/>
</dbReference>
<dbReference type="PANTHER" id="PTHR11086:SF18">
    <property type="entry name" value="DEOXYCYTIDYLATE DEAMINASE"/>
    <property type="match status" value="1"/>
</dbReference>
<dbReference type="InterPro" id="IPR035105">
    <property type="entry name" value="Deoxycytidylate_deaminase_dom"/>
</dbReference>
<evidence type="ECO:0000259" key="8">
    <source>
        <dbReference type="PROSITE" id="PS51747"/>
    </source>
</evidence>
<dbReference type="PIRSF" id="PIRSF006019">
    <property type="entry name" value="dCMP_deaminase"/>
    <property type="match status" value="1"/>
</dbReference>
<name>A0A9D0ZYV2_9ACTN</name>
<dbReference type="InterPro" id="IPR002125">
    <property type="entry name" value="CMP_dCMP_dom"/>
</dbReference>
<feature type="binding site" evidence="7">
    <location>
        <position position="110"/>
    </location>
    <ligand>
        <name>Zn(2+)</name>
        <dbReference type="ChEBI" id="CHEBI:29105"/>
        <note>catalytic</note>
    </ligand>
</feature>
<dbReference type="Gene3D" id="3.40.140.10">
    <property type="entry name" value="Cytidine Deaminase, domain 2"/>
    <property type="match status" value="1"/>
</dbReference>
<proteinExistence type="inferred from homology"/>
<evidence type="ECO:0000256" key="4">
    <source>
        <dbReference type="ARBA" id="ARBA00022801"/>
    </source>
</evidence>
<dbReference type="GO" id="GO:0004132">
    <property type="term" value="F:dCMP deaminase activity"/>
    <property type="evidence" value="ECO:0007669"/>
    <property type="project" value="InterPro"/>
</dbReference>
<dbReference type="InterPro" id="IPR016193">
    <property type="entry name" value="Cytidine_deaminase-like"/>
</dbReference>
<keyword evidence="4" id="KW-0378">Hydrolase</keyword>
<evidence type="ECO:0000256" key="5">
    <source>
        <dbReference type="ARBA" id="ARBA00022833"/>
    </source>
</evidence>
<dbReference type="EMBL" id="DVGB01000001">
    <property type="protein sequence ID" value="HIR00659.1"/>
    <property type="molecule type" value="Genomic_DNA"/>
</dbReference>
<gene>
    <name evidence="9" type="ORF">IAA69_00050</name>
</gene>
<evidence type="ECO:0000256" key="3">
    <source>
        <dbReference type="ARBA" id="ARBA00022723"/>
    </source>
</evidence>
<dbReference type="Pfam" id="PF00383">
    <property type="entry name" value="dCMP_cyt_deam_1"/>
    <property type="match status" value="1"/>
</dbReference>
<evidence type="ECO:0000313" key="9">
    <source>
        <dbReference type="EMBL" id="HIR00659.1"/>
    </source>
</evidence>
<evidence type="ECO:0000313" key="10">
    <source>
        <dbReference type="Proteomes" id="UP000824261"/>
    </source>
</evidence>
<dbReference type="Proteomes" id="UP000824261">
    <property type="component" value="Unassembled WGS sequence"/>
</dbReference>